<sequence length="270" mass="29653">MLIADSSGGLGPALNLWVPPNIHLSGQSGLRSENLANTLTGNASNIQIHESCKPYEQRQLVKALGDLYEISALARDYAIDHGPSMNRSDSDGTYNLYFGNSQTDTVVGAFEWLISGNKTGMILRCDDPSEICLTQDVWDATQWKLEEESNTTNLETVICPQTFETRRPLEQFCAFNYTVAGNETPNVEYFGIDLMHRLLHVLINSGSNSSSADIQYGYYADLYEDCLQLASENGEKAAFNSHNLQYFAADVYGRTVAYPGIGCTGKNSGG</sequence>
<dbReference type="Pfam" id="PF13933">
    <property type="entry name" value="HRXXH"/>
    <property type="match status" value="1"/>
</dbReference>
<evidence type="ECO:0000313" key="2">
    <source>
        <dbReference type="EMBL" id="KAK7451011.1"/>
    </source>
</evidence>
<dbReference type="PANTHER" id="PTHR39399:SF1">
    <property type="entry name" value="PROTEIN ZPS1"/>
    <property type="match status" value="1"/>
</dbReference>
<gene>
    <name evidence="2" type="primary">PRA1_2</name>
    <name evidence="2" type="ORF">VKT23_012688</name>
</gene>
<dbReference type="Gene3D" id="3.40.390.10">
    <property type="entry name" value="Collagenase (Catalytic Domain)"/>
    <property type="match status" value="1"/>
</dbReference>
<name>A0ABR1J9L5_9AGAR</name>
<dbReference type="Proteomes" id="UP001498398">
    <property type="component" value="Unassembled WGS sequence"/>
</dbReference>
<comment type="caution">
    <text evidence="2">The sequence shown here is derived from an EMBL/GenBank/DDBJ whole genome shotgun (WGS) entry which is preliminary data.</text>
</comment>
<evidence type="ECO:0000313" key="3">
    <source>
        <dbReference type="Proteomes" id="UP001498398"/>
    </source>
</evidence>
<dbReference type="InterPro" id="IPR024079">
    <property type="entry name" value="MetalloPept_cat_dom_sf"/>
</dbReference>
<evidence type="ECO:0000259" key="1">
    <source>
        <dbReference type="Pfam" id="PF13933"/>
    </source>
</evidence>
<proteinExistence type="predicted"/>
<dbReference type="SUPFAM" id="SSF55486">
    <property type="entry name" value="Metalloproteases ('zincins'), catalytic domain"/>
    <property type="match status" value="1"/>
</dbReference>
<reference evidence="2 3" key="1">
    <citation type="submission" date="2024-01" db="EMBL/GenBank/DDBJ databases">
        <title>A draft genome for the cacao thread blight pathogen Marasmiellus scandens.</title>
        <authorList>
            <person name="Baruah I.K."/>
            <person name="Leung J."/>
            <person name="Bukari Y."/>
            <person name="Amoako-Attah I."/>
            <person name="Meinhardt L.W."/>
            <person name="Bailey B.A."/>
            <person name="Cohen S.P."/>
        </authorList>
    </citation>
    <scope>NUCLEOTIDE SEQUENCE [LARGE SCALE GENOMIC DNA]</scope>
    <source>
        <strain evidence="2 3">GH-19</strain>
    </source>
</reference>
<dbReference type="PANTHER" id="PTHR39399">
    <property type="entry name" value="PROTEIN ZPS1"/>
    <property type="match status" value="1"/>
</dbReference>
<protein>
    <submittedName>
        <fullName evidence="2">Prenylated Rab acceptor protein 1</fullName>
    </submittedName>
</protein>
<dbReference type="EMBL" id="JBANRG010000032">
    <property type="protein sequence ID" value="KAK7451011.1"/>
    <property type="molecule type" value="Genomic_DNA"/>
</dbReference>
<feature type="domain" description="Putative peptidase" evidence="1">
    <location>
        <begin position="35"/>
        <end position="266"/>
    </location>
</feature>
<dbReference type="InterPro" id="IPR029482">
    <property type="entry name" value="HRXXH"/>
</dbReference>
<accession>A0ABR1J9L5</accession>
<keyword evidence="3" id="KW-1185">Reference proteome</keyword>
<organism evidence="2 3">
    <name type="scientific">Marasmiellus scandens</name>
    <dbReference type="NCBI Taxonomy" id="2682957"/>
    <lineage>
        <taxon>Eukaryota</taxon>
        <taxon>Fungi</taxon>
        <taxon>Dikarya</taxon>
        <taxon>Basidiomycota</taxon>
        <taxon>Agaricomycotina</taxon>
        <taxon>Agaricomycetes</taxon>
        <taxon>Agaricomycetidae</taxon>
        <taxon>Agaricales</taxon>
        <taxon>Marasmiineae</taxon>
        <taxon>Omphalotaceae</taxon>
        <taxon>Marasmiellus</taxon>
    </lineage>
</organism>
<dbReference type="InterPro" id="IPR039124">
    <property type="entry name" value="PRA1-like"/>
</dbReference>